<dbReference type="Gene3D" id="2.120.10.30">
    <property type="entry name" value="TolB, C-terminal domain"/>
    <property type="match status" value="2"/>
</dbReference>
<dbReference type="PANTHER" id="PTHR24104:SF25">
    <property type="entry name" value="PROTEIN LIN-41"/>
    <property type="match status" value="1"/>
</dbReference>
<reference evidence="2" key="1">
    <citation type="submission" date="2018-05" db="EMBL/GenBank/DDBJ databases">
        <authorList>
            <person name="Lanie J.A."/>
            <person name="Ng W.-L."/>
            <person name="Kazmierczak K.M."/>
            <person name="Andrzejewski T.M."/>
            <person name="Davidsen T.M."/>
            <person name="Wayne K.J."/>
            <person name="Tettelin H."/>
            <person name="Glass J.I."/>
            <person name="Rusch D."/>
            <person name="Podicherti R."/>
            <person name="Tsui H.-C.T."/>
            <person name="Winkler M.E."/>
        </authorList>
    </citation>
    <scope>NUCLEOTIDE SEQUENCE</scope>
</reference>
<gene>
    <name evidence="2" type="ORF">METZ01_LOCUS434044</name>
</gene>
<dbReference type="InterPro" id="IPR011042">
    <property type="entry name" value="6-blade_b-propeller_TolB-like"/>
</dbReference>
<dbReference type="InterPro" id="IPR050952">
    <property type="entry name" value="TRIM-NHL_E3_ligases"/>
</dbReference>
<proteinExistence type="predicted"/>
<dbReference type="InterPro" id="IPR001258">
    <property type="entry name" value="NHL_repeat"/>
</dbReference>
<evidence type="ECO:0008006" key="3">
    <source>
        <dbReference type="Google" id="ProtNLM"/>
    </source>
</evidence>
<accession>A0A382YDM9</accession>
<evidence type="ECO:0000256" key="1">
    <source>
        <dbReference type="ARBA" id="ARBA00022737"/>
    </source>
</evidence>
<dbReference type="SUPFAM" id="SSF63829">
    <property type="entry name" value="Calcium-dependent phosphotriesterase"/>
    <property type="match status" value="1"/>
</dbReference>
<sequence length="226" mass="25237">MNTKNDRVKYYKTIGICNNGFNGRGFANPYSVAAATNGNIYVLNRCDTTRREAIRVGIFTIEEEYLGEFGSGGGSQDGQFMLPVAIAFDRHHRLHVTDEYLHRVSVFDLSGKFLFKWGEKGNGEGEFEGPAGIAFDSKDNAFVVDQLNHRIQKYDSSGKFISQWGSMGDLNGQFNMPWGIGIDKQDGIYVADWRNDRVQKFDSSGTFLMMFGHGDTSNNPISRPSG</sequence>
<evidence type="ECO:0000313" key="2">
    <source>
        <dbReference type="EMBL" id="SVD81190.1"/>
    </source>
</evidence>
<feature type="non-terminal residue" evidence="2">
    <location>
        <position position="226"/>
    </location>
</feature>
<organism evidence="2">
    <name type="scientific">marine metagenome</name>
    <dbReference type="NCBI Taxonomy" id="408172"/>
    <lineage>
        <taxon>unclassified sequences</taxon>
        <taxon>metagenomes</taxon>
        <taxon>ecological metagenomes</taxon>
    </lineage>
</organism>
<dbReference type="Pfam" id="PF01436">
    <property type="entry name" value="NHL"/>
    <property type="match status" value="1"/>
</dbReference>
<name>A0A382YDM9_9ZZZZ</name>
<dbReference type="Pfam" id="PF17170">
    <property type="entry name" value="DUF5128"/>
    <property type="match status" value="1"/>
</dbReference>
<dbReference type="EMBL" id="UINC01174854">
    <property type="protein sequence ID" value="SVD81190.1"/>
    <property type="molecule type" value="Genomic_DNA"/>
</dbReference>
<dbReference type="PROSITE" id="PS51125">
    <property type="entry name" value="NHL"/>
    <property type="match status" value="3"/>
</dbReference>
<protein>
    <recommendedName>
        <fullName evidence="3">6-bladed beta-propeller</fullName>
    </recommendedName>
</protein>
<dbReference type="AlphaFoldDB" id="A0A382YDM9"/>
<dbReference type="CDD" id="cd05819">
    <property type="entry name" value="NHL"/>
    <property type="match status" value="1"/>
</dbReference>
<keyword evidence="1" id="KW-0677">Repeat</keyword>
<dbReference type="PANTHER" id="PTHR24104">
    <property type="entry name" value="E3 UBIQUITIN-PROTEIN LIGASE NHLRC1-RELATED"/>
    <property type="match status" value="1"/>
</dbReference>
<dbReference type="GO" id="GO:0008270">
    <property type="term" value="F:zinc ion binding"/>
    <property type="evidence" value="ECO:0007669"/>
    <property type="project" value="UniProtKB-KW"/>
</dbReference>